<dbReference type="InterPro" id="IPR008240">
    <property type="entry name" value="Chorismate_mutase_periplasmic"/>
</dbReference>
<dbReference type="NCBIfam" id="NF006741">
    <property type="entry name" value="PRK09269.1"/>
    <property type="match status" value="1"/>
</dbReference>
<name>A0A378TDD4_9MYCO</name>
<dbReference type="PANTHER" id="PTHR38041">
    <property type="entry name" value="CHORISMATE MUTASE"/>
    <property type="match status" value="1"/>
</dbReference>
<keyword evidence="4 5" id="KW-0413">Isomerase</keyword>
<dbReference type="UniPathway" id="UPA00120">
    <property type="reaction ID" value="UER00203"/>
</dbReference>
<dbReference type="SUPFAM" id="SSF48600">
    <property type="entry name" value="Chorismate mutase II"/>
    <property type="match status" value="1"/>
</dbReference>
<comment type="function">
    <text evidence="5">Catalyzes the Claisen rearrangement of chorismate to prephenate.</text>
</comment>
<evidence type="ECO:0000259" key="7">
    <source>
        <dbReference type="PROSITE" id="PS51168"/>
    </source>
</evidence>
<feature type="domain" description="Chorismate mutase" evidence="7">
    <location>
        <begin position="1"/>
        <end position="103"/>
    </location>
</feature>
<dbReference type="Gene3D" id="1.20.59.10">
    <property type="entry name" value="Chorismate mutase"/>
    <property type="match status" value="1"/>
</dbReference>
<protein>
    <recommendedName>
        <fullName evidence="2 5">Chorismate mutase</fullName>
        <ecNumber evidence="2 5">5.4.99.5</ecNumber>
    </recommendedName>
</protein>
<reference evidence="8 9" key="1">
    <citation type="submission" date="2018-06" db="EMBL/GenBank/DDBJ databases">
        <authorList>
            <consortium name="Pathogen Informatics"/>
            <person name="Doyle S."/>
        </authorList>
    </citation>
    <scope>NUCLEOTIDE SEQUENCE [LARGE SCALE GENOMIC DNA]</scope>
    <source>
        <strain evidence="8 9">NCTC10821</strain>
    </source>
</reference>
<evidence type="ECO:0000313" key="9">
    <source>
        <dbReference type="Proteomes" id="UP000254978"/>
    </source>
</evidence>
<proteinExistence type="predicted"/>
<evidence type="ECO:0000256" key="3">
    <source>
        <dbReference type="ARBA" id="ARBA00022729"/>
    </source>
</evidence>
<keyword evidence="3 6" id="KW-0732">Signal</keyword>
<dbReference type="PIRSF" id="PIRSF026640">
    <property type="entry name" value="Peripl_chor_mut"/>
    <property type="match status" value="1"/>
</dbReference>
<dbReference type="AlphaFoldDB" id="A0A378TDD4"/>
<comment type="catalytic activity">
    <reaction evidence="5">
        <text>chorismate = prephenate</text>
        <dbReference type="Rhea" id="RHEA:13897"/>
        <dbReference type="ChEBI" id="CHEBI:29748"/>
        <dbReference type="ChEBI" id="CHEBI:29934"/>
        <dbReference type="EC" id="5.4.99.5"/>
    </reaction>
</comment>
<dbReference type="InterPro" id="IPR002701">
    <property type="entry name" value="CM_II_prokaryot"/>
</dbReference>
<organism evidence="8 9">
    <name type="scientific">Mycolicibacterium tokaiense</name>
    <dbReference type="NCBI Taxonomy" id="39695"/>
    <lineage>
        <taxon>Bacteria</taxon>
        <taxon>Bacillati</taxon>
        <taxon>Actinomycetota</taxon>
        <taxon>Actinomycetes</taxon>
        <taxon>Mycobacteriales</taxon>
        <taxon>Mycobacteriaceae</taxon>
        <taxon>Mycolicibacterium</taxon>
    </lineage>
</organism>
<evidence type="ECO:0000256" key="4">
    <source>
        <dbReference type="ARBA" id="ARBA00023235"/>
    </source>
</evidence>
<feature type="signal peptide" evidence="6">
    <location>
        <begin position="1"/>
        <end position="24"/>
    </location>
</feature>
<evidence type="ECO:0000256" key="6">
    <source>
        <dbReference type="SAM" id="SignalP"/>
    </source>
</evidence>
<comment type="pathway">
    <text evidence="1 5">Metabolic intermediate biosynthesis; prephenate biosynthesis; prephenate from chorismate: step 1/1.</text>
</comment>
<dbReference type="Proteomes" id="UP000254978">
    <property type="component" value="Unassembled WGS sequence"/>
</dbReference>
<dbReference type="InterPro" id="IPR051331">
    <property type="entry name" value="Chorismate_mutase-related"/>
</dbReference>
<dbReference type="PROSITE" id="PS51168">
    <property type="entry name" value="CHORISMATE_MUT_2"/>
    <property type="match status" value="1"/>
</dbReference>
<accession>A0A378TDD4</accession>
<sequence>MRTSLIALPLAAAALLAAAPVATAEPSPLYTLVDTVTQRLQTAENVAAFKWVNGGPINDPPRVAVVLDTVAADATAQQVDAMYVRAVFQDQIDANEGIQYTRFGQWKLDPAVAPVTAPDLSVSRDAINAFNKTIVNEISLHRDTLLGPACRQALGSAEQAVIHDRALDPMYAQALTTATESYCS</sequence>
<gene>
    <name evidence="8" type="ORF">NCTC10821_02007</name>
</gene>
<dbReference type="Pfam" id="PF01817">
    <property type="entry name" value="CM_2"/>
    <property type="match status" value="1"/>
</dbReference>
<evidence type="ECO:0000256" key="1">
    <source>
        <dbReference type="ARBA" id="ARBA00004817"/>
    </source>
</evidence>
<dbReference type="SMART" id="SM00830">
    <property type="entry name" value="CM_2"/>
    <property type="match status" value="1"/>
</dbReference>
<dbReference type="InterPro" id="IPR036979">
    <property type="entry name" value="CM_dom_sf"/>
</dbReference>
<evidence type="ECO:0000313" key="8">
    <source>
        <dbReference type="EMBL" id="STZ58494.1"/>
    </source>
</evidence>
<feature type="chain" id="PRO_5017011736" description="Chorismate mutase" evidence="6">
    <location>
        <begin position="25"/>
        <end position="184"/>
    </location>
</feature>
<dbReference type="GO" id="GO:0046417">
    <property type="term" value="P:chorismate metabolic process"/>
    <property type="evidence" value="ECO:0007669"/>
    <property type="project" value="InterPro"/>
</dbReference>
<keyword evidence="9" id="KW-1185">Reference proteome</keyword>
<dbReference type="GO" id="GO:0004106">
    <property type="term" value="F:chorismate mutase activity"/>
    <property type="evidence" value="ECO:0007669"/>
    <property type="project" value="UniProtKB-EC"/>
</dbReference>
<dbReference type="RefSeq" id="WP_115278300.1">
    <property type="nucleotide sequence ID" value="NZ_AP022600.1"/>
</dbReference>
<dbReference type="EC" id="5.4.99.5" evidence="2 5"/>
<dbReference type="OrthoDB" id="3825510at2"/>
<dbReference type="InterPro" id="IPR036263">
    <property type="entry name" value="Chorismate_II_sf"/>
</dbReference>
<evidence type="ECO:0000256" key="2">
    <source>
        <dbReference type="ARBA" id="ARBA00012404"/>
    </source>
</evidence>
<dbReference type="GO" id="GO:0009697">
    <property type="term" value="P:salicylic acid biosynthetic process"/>
    <property type="evidence" value="ECO:0007669"/>
    <property type="project" value="TreeGrafter"/>
</dbReference>
<evidence type="ECO:0000256" key="5">
    <source>
        <dbReference type="PIRNR" id="PIRNR026640"/>
    </source>
</evidence>
<dbReference type="NCBIfam" id="TIGR01806">
    <property type="entry name" value="CM_mono2"/>
    <property type="match status" value="1"/>
</dbReference>
<dbReference type="PANTHER" id="PTHR38041:SF2">
    <property type="entry name" value="SECRETED CHORISMATE MUTASE"/>
    <property type="match status" value="1"/>
</dbReference>
<dbReference type="EMBL" id="UGQT01000001">
    <property type="protein sequence ID" value="STZ58494.1"/>
    <property type="molecule type" value="Genomic_DNA"/>
</dbReference>